<dbReference type="Pfam" id="PF02494">
    <property type="entry name" value="HYR"/>
    <property type="match status" value="1"/>
</dbReference>
<sequence length="1982" mass="200759">MLFLAVVGCSQREPVSAAGAVPSESLAARPSRSGLTGEAVRLVKDINVIGASADPRELANVNGTVYFSASDGLNGIELWKSDGTAAGTVLVKDISPGPGSSTPGALTNINGTLYFRATDGVNGVELWKSDGTTAGTVLVKDITPGSGSTSLGNLTNVNGTVFFSATDGVNGNELWKSDGTAAGTVLVKDIYTGFSGSSPEYLTNVNGTLYFSADSATSGKELWKSNGTAAGTVLVKDIHTSWATASNPSGLTNVNGTLFFTATDGVNGVELWKSNGTAAGTVLVKDIFSGSSGSTPAALTNVNGTLYFRATDGVNGVELWKSDGTAAGTVLFKDIASGSSDSTPELLTNVNGTLYFRATDSVNGGELWKSDGTAAGTVLVKDLYPGSSWGFPEELRNINGTLYFAANNPTAWGLWKSDGTAAGTVLVKALRSGSSSYGPLYLTDVDGTPYFSASDGVNGIELWKSDGTTAGTVTPRDINPSTSGSNPLNLANLNGTLYFNANDGVRGEELWKSDGTEAGTVLVKDFNPGAGNSFPYSLTNVNGTLFLSATDGTIGTELWKSDGTTAGTVLVKDIYPGPGLTSSPRSLMNVNGTLFFTAMNGTNHRELWKSDGTAAGTVLVKDINPGTFTSDPQYLTNVNGTLYFTATNGTNGVELWKSDGTAAGTVLVKDIFPGTNGSSPAYLTNVNGTLFFTATDGVNGWELWKSDGTAAGTVLFKDLNPGSGNGSPAYLTNINGTLYFTATDGVNGVELWKSDGTAAGTVLVKDLNPGSGSSYPASLTNVNGTLYFAATDSTSGTELWKSDGTAAGTVLVKDLNPGSGNATPIYLTNVNGTLYFTATNGTSGMELWKSDGTAAGTVLVHDFFPGVGNGYPSSLFPVGEKTFFAATTPLYGAELWMLDNSVDSVPPTVTCPADQSVLATSASGALVTYPPATATDDQTASPRITYSVDSGSLFALGSTAVTVTATDDAGNTARCGFTVAVVPPAPTVTAPLGGTSSLSPVPVAGTALQGATVSALEGTTVLGTFTADASGAFGGSLALESRVYTLRFTQTLGGATSAPTAASTVSVRPPPPSLTAPSDGLSTTAPGVSVSGSGVPGATLTVREGEAVLATLTADGAGTFAGTVSLGYGVHVLRFTQSTSGGTSEEASARTVTVQPAAPVLTRPARDTSLVGPTVLVEGTGLPGATARVLEGSTSVGTFVVAGDGTFAGSVTLAYGSHTLTAMQAAGGQMSTASASVSFEVRPAAPDVVSPADGATSDGPKVAVTGSGVPGARVEVREAGTVLATLTADASGGFAGEVELAPGTHGLTFVQQMGGATSEVQGPRRVSVRPPAPVLTAPASKARVPGPEVMLEGRALAGARVSAEESGLLLGSTSADPEGVFRLRVSLARGPHSLSLQQEAGGLTSPARSVELTVIPAPPVLSQPLDGATVGSRVEVKGLGLPLAHVTLREGTEVLATIDADADGAFGTDVSLAYGPHTLTAVQRVEGEESDASAPVHLNVVFNRAPIADAQELPVAEDGRLVVELTASDADDDRLTFTVRTPPAHGSLEGTPPALTYVPEPDFHGADRFTFAVSDGELEATATVLLTVTPVNDAPAASALAATTGEGQPVSLTLSGGDVDGDGLSYEVVTGPAHGSLKGTPPEVTYTPVPGFVGTDAFSFRVSDGERQSLPATVSVRVVATTLTVSVSDLQPLEGSAVTFSAALADASAAPVFTWDFGDGTTSSEATPRHAFRDDGVYTVRVQATDADGTRHASVIVTARNAAPVVEALSLPDSSSEAQEVMLSATAVDPAGSADTLEYLWSFGDGSSQASGPSVRHAFRDDGPFTVVLTVRDEDGGETRAQSTLTVSNVPPSATAPERQSIKAGESLSLQLSASDVAGAEDPLTWKKLSGPGAVTPEGTFTWAPAAADVGEASVRLEVSDDEGGRSEVTLIVEVLRPNAVDATGCGCRASGGSSGLFALLLGLGVLARSRRPSARAGLGAP</sequence>
<dbReference type="CDD" id="cd11304">
    <property type="entry name" value="Cadherin_repeat"/>
    <property type="match status" value="1"/>
</dbReference>
<accession>A0AAC8Q7E0</accession>
<dbReference type="EMBL" id="CP011509">
    <property type="protein sequence ID" value="AKJ02388.1"/>
    <property type="molecule type" value="Genomic_DNA"/>
</dbReference>
<dbReference type="NCBIfam" id="TIGR04534">
    <property type="entry name" value="ELWxxDGT_rpt"/>
    <property type="match status" value="15"/>
</dbReference>
<dbReference type="InterPro" id="IPR003410">
    <property type="entry name" value="HYR_dom"/>
</dbReference>
<dbReference type="KEGG" id="age:AA314_04014"/>
<feature type="region of interest" description="Disordered" evidence="2">
    <location>
        <begin position="1056"/>
        <end position="1092"/>
    </location>
</feature>
<keyword evidence="5" id="KW-0969">Cilium</keyword>
<dbReference type="PANTHER" id="PTHR46343:SF2">
    <property type="entry name" value="SUSHI_VON WILLEBRAND FACTOR TYPE A_EGF_PENTRAXIN DOMAIN-CONTAINING 1"/>
    <property type="match status" value="1"/>
</dbReference>
<dbReference type="InterPro" id="IPR030916">
    <property type="entry name" value="ELWxxDGT_rpt"/>
</dbReference>
<feature type="compositionally biased region" description="Low complexity" evidence="2">
    <location>
        <begin position="1082"/>
        <end position="1092"/>
    </location>
</feature>
<feature type="domain" description="PKD" evidence="3">
    <location>
        <begin position="1792"/>
        <end position="1847"/>
    </location>
</feature>
<dbReference type="InterPro" id="IPR035986">
    <property type="entry name" value="PKD_dom_sf"/>
</dbReference>
<evidence type="ECO:0000313" key="5">
    <source>
        <dbReference type="EMBL" id="AKJ02388.1"/>
    </source>
</evidence>
<feature type="domain" description="HYR" evidence="4">
    <location>
        <begin position="902"/>
        <end position="983"/>
    </location>
</feature>
<name>A0AAC8Q7E0_9BACT</name>
<dbReference type="Pfam" id="PF18911">
    <property type="entry name" value="PKD_4"/>
    <property type="match status" value="2"/>
</dbReference>
<evidence type="ECO:0000259" key="3">
    <source>
        <dbReference type="PROSITE" id="PS50093"/>
    </source>
</evidence>
<dbReference type="Gene3D" id="2.60.40.3440">
    <property type="match status" value="2"/>
</dbReference>
<protein>
    <submittedName>
        <fullName evidence="5">Flagellar hook-length control protein FliK</fullName>
    </submittedName>
</protein>
<dbReference type="SUPFAM" id="SSF49299">
    <property type="entry name" value="PKD domain"/>
    <property type="match status" value="2"/>
</dbReference>
<dbReference type="InterPro" id="IPR043555">
    <property type="entry name" value="SRPX-like"/>
</dbReference>
<dbReference type="SMART" id="SM00089">
    <property type="entry name" value="PKD"/>
    <property type="match status" value="3"/>
</dbReference>
<dbReference type="InterPro" id="IPR022409">
    <property type="entry name" value="PKD/Chitinase_dom"/>
</dbReference>
<evidence type="ECO:0000256" key="1">
    <source>
        <dbReference type="ARBA" id="ARBA00022737"/>
    </source>
</evidence>
<evidence type="ECO:0000256" key="2">
    <source>
        <dbReference type="SAM" id="MobiDB-lite"/>
    </source>
</evidence>
<keyword evidence="5" id="KW-0966">Cell projection</keyword>
<proteinExistence type="predicted"/>
<dbReference type="PROSITE" id="PS50825">
    <property type="entry name" value="HYR"/>
    <property type="match status" value="1"/>
</dbReference>
<dbReference type="Gene3D" id="2.60.40.10">
    <property type="entry name" value="Immunoglobulins"/>
    <property type="match status" value="3"/>
</dbReference>
<keyword evidence="5" id="KW-0282">Flagellum</keyword>
<keyword evidence="1" id="KW-0677">Repeat</keyword>
<gene>
    <name evidence="5" type="ORF">AA314_04014</name>
</gene>
<reference evidence="5 6" key="1">
    <citation type="submission" date="2015-05" db="EMBL/GenBank/DDBJ databases">
        <title>Genome assembly of Archangium gephyra DSM 2261.</title>
        <authorList>
            <person name="Sharma G."/>
            <person name="Subramanian S."/>
        </authorList>
    </citation>
    <scope>NUCLEOTIDE SEQUENCE [LARGE SCALE GENOMIC DNA]</scope>
    <source>
        <strain evidence="5 6">DSM 2261</strain>
    </source>
</reference>
<feature type="domain" description="PKD" evidence="3">
    <location>
        <begin position="1698"/>
        <end position="1758"/>
    </location>
</feature>
<dbReference type="NCBIfam" id="NF012211">
    <property type="entry name" value="tand_rpt_95"/>
    <property type="match status" value="2"/>
</dbReference>
<dbReference type="Pfam" id="PF17963">
    <property type="entry name" value="Big_9"/>
    <property type="match status" value="3"/>
</dbReference>
<dbReference type="InterPro" id="IPR000601">
    <property type="entry name" value="PKD_dom"/>
</dbReference>
<evidence type="ECO:0000313" key="6">
    <source>
        <dbReference type="Proteomes" id="UP000035579"/>
    </source>
</evidence>
<dbReference type="PANTHER" id="PTHR46343">
    <property type="entry name" value="HYR DOMAIN-CONTAINING PROTEIN"/>
    <property type="match status" value="1"/>
</dbReference>
<dbReference type="PROSITE" id="PS50093">
    <property type="entry name" value="PKD"/>
    <property type="match status" value="2"/>
</dbReference>
<organism evidence="5 6">
    <name type="scientific">Archangium gephyra</name>
    <dbReference type="NCBI Taxonomy" id="48"/>
    <lineage>
        <taxon>Bacteria</taxon>
        <taxon>Pseudomonadati</taxon>
        <taxon>Myxococcota</taxon>
        <taxon>Myxococcia</taxon>
        <taxon>Myxococcales</taxon>
        <taxon>Cystobacterineae</taxon>
        <taxon>Archangiaceae</taxon>
        <taxon>Archangium</taxon>
    </lineage>
</organism>
<dbReference type="CDD" id="cd00146">
    <property type="entry name" value="PKD"/>
    <property type="match status" value="2"/>
</dbReference>
<dbReference type="InterPro" id="IPR013783">
    <property type="entry name" value="Ig-like_fold"/>
</dbReference>
<feature type="compositionally biased region" description="Low complexity" evidence="2">
    <location>
        <begin position="1056"/>
        <end position="1067"/>
    </location>
</feature>
<dbReference type="Proteomes" id="UP000035579">
    <property type="component" value="Chromosome"/>
</dbReference>
<evidence type="ECO:0000259" key="4">
    <source>
        <dbReference type="PROSITE" id="PS50825"/>
    </source>
</evidence>